<keyword evidence="5" id="KW-0175">Coiled coil</keyword>
<accession>A0A2P4SYR3</accession>
<dbReference type="EMBL" id="PPHD01016010">
    <property type="protein sequence ID" value="POI29246.1"/>
    <property type="molecule type" value="Genomic_DNA"/>
</dbReference>
<evidence type="ECO:0000256" key="4">
    <source>
        <dbReference type="RuleBase" id="RU003330"/>
    </source>
</evidence>
<keyword evidence="2" id="KW-0547">Nucleotide-binding</keyword>
<sequence length="430" mass="50164">IMMPEFEENDLLDLPEMQTIKEKIDLFMNDWQTMESEIKQSSLVQVVALEVAEQTPESLLNQIILVMEEPFKYHGWELSNEDLDEEAEDLAAEAEAIEDNEAEEEENEEDEEKAKENKRHMGDTKHFCPVSLKEDYVLYPGLPEHAAKYQEKIYYFSNLEYRDKFLKNPEEYVAHDEPLQAPPLRVCLLGTHGSGKTACARWLADKFGIFHIQFKEYLQELLLPKTKEKIGLDFDEEPEEADGEIQLQELQDLPQTTTKTEDEESKQGKSTWTASVRSTGFILDGFPRTSDEAQYLSERGLCPDVAVYIHVEESDILDRLLPPRLKNWKERQHKKAEIKKKLKDLKAKIKVLEDGENYENSEEEDETANEDIEAILEEEFFEEEEEEPEEEQEIDAVECMQNEIVERFDSERESIEGVQVPIHYAFYYAI</sequence>
<feature type="non-terminal residue" evidence="7">
    <location>
        <position position="1"/>
    </location>
</feature>
<organism evidence="7 8">
    <name type="scientific">Bambusicola thoracicus</name>
    <name type="common">Chinese bamboo-partridge</name>
    <name type="synonym">Perdix thoracica</name>
    <dbReference type="NCBI Taxonomy" id="9083"/>
    <lineage>
        <taxon>Eukaryota</taxon>
        <taxon>Metazoa</taxon>
        <taxon>Chordata</taxon>
        <taxon>Craniata</taxon>
        <taxon>Vertebrata</taxon>
        <taxon>Euteleostomi</taxon>
        <taxon>Archelosauria</taxon>
        <taxon>Archosauria</taxon>
        <taxon>Dinosauria</taxon>
        <taxon>Saurischia</taxon>
        <taxon>Theropoda</taxon>
        <taxon>Coelurosauria</taxon>
        <taxon>Aves</taxon>
        <taxon>Neognathae</taxon>
        <taxon>Galloanserae</taxon>
        <taxon>Galliformes</taxon>
        <taxon>Phasianidae</taxon>
        <taxon>Perdicinae</taxon>
        <taxon>Bambusicola</taxon>
    </lineage>
</organism>
<evidence type="ECO:0000256" key="6">
    <source>
        <dbReference type="SAM" id="MobiDB-lite"/>
    </source>
</evidence>
<dbReference type="GO" id="GO:0006139">
    <property type="term" value="P:nucleobase-containing compound metabolic process"/>
    <property type="evidence" value="ECO:0007669"/>
    <property type="project" value="InterPro"/>
</dbReference>
<dbReference type="InterPro" id="IPR027417">
    <property type="entry name" value="P-loop_NTPase"/>
</dbReference>
<proteinExistence type="inferred from homology"/>
<evidence type="ECO:0000256" key="2">
    <source>
        <dbReference type="ARBA" id="ARBA00022741"/>
    </source>
</evidence>
<keyword evidence="3 4" id="KW-0418">Kinase</keyword>
<dbReference type="GO" id="GO:0005524">
    <property type="term" value="F:ATP binding"/>
    <property type="evidence" value="ECO:0007669"/>
    <property type="project" value="InterPro"/>
</dbReference>
<keyword evidence="1 4" id="KW-0808">Transferase</keyword>
<comment type="similarity">
    <text evidence="4">Belongs to the adenylate kinase family.</text>
</comment>
<protein>
    <submittedName>
        <fullName evidence="7">Uncharacterized protein</fullName>
    </submittedName>
</protein>
<dbReference type="PANTHER" id="PTHR23359">
    <property type="entry name" value="NUCLEOTIDE KINASE"/>
    <property type="match status" value="1"/>
</dbReference>
<feature type="compositionally biased region" description="Acidic residues" evidence="6">
    <location>
        <begin position="97"/>
        <end position="111"/>
    </location>
</feature>
<evidence type="ECO:0000256" key="1">
    <source>
        <dbReference type="ARBA" id="ARBA00022679"/>
    </source>
</evidence>
<feature type="region of interest" description="Disordered" evidence="6">
    <location>
        <begin position="237"/>
        <end position="272"/>
    </location>
</feature>
<feature type="region of interest" description="Disordered" evidence="6">
    <location>
        <begin position="97"/>
        <end position="120"/>
    </location>
</feature>
<dbReference type="Pfam" id="PF13207">
    <property type="entry name" value="AAA_17"/>
    <property type="match status" value="1"/>
</dbReference>
<evidence type="ECO:0000256" key="5">
    <source>
        <dbReference type="SAM" id="Coils"/>
    </source>
</evidence>
<dbReference type="AlphaFoldDB" id="A0A2P4SYR3"/>
<feature type="coiled-coil region" evidence="5">
    <location>
        <begin position="335"/>
        <end position="378"/>
    </location>
</feature>
<evidence type="ECO:0000256" key="3">
    <source>
        <dbReference type="ARBA" id="ARBA00022777"/>
    </source>
</evidence>
<dbReference type="Proteomes" id="UP000237246">
    <property type="component" value="Unassembled WGS sequence"/>
</dbReference>
<evidence type="ECO:0000313" key="7">
    <source>
        <dbReference type="EMBL" id="POI29246.1"/>
    </source>
</evidence>
<dbReference type="GO" id="GO:0019205">
    <property type="term" value="F:nucleobase-containing compound kinase activity"/>
    <property type="evidence" value="ECO:0007669"/>
    <property type="project" value="InterPro"/>
</dbReference>
<gene>
    <name evidence="7" type="ORF">CIB84_007004</name>
</gene>
<name>A0A2P4SYR3_BAMTH</name>
<dbReference type="SUPFAM" id="SSF52540">
    <property type="entry name" value="P-loop containing nucleoside triphosphate hydrolases"/>
    <property type="match status" value="1"/>
</dbReference>
<dbReference type="PRINTS" id="PR00094">
    <property type="entry name" value="ADENYLTKNASE"/>
</dbReference>
<reference evidence="7 8" key="1">
    <citation type="submission" date="2018-01" db="EMBL/GenBank/DDBJ databases">
        <title>Comparison of the Chinese Bamboo Partridge and Red Junglefowl genome sequences highlights the importance of demography in genome evolution.</title>
        <authorList>
            <person name="Tiley G.P."/>
            <person name="Kimball R.T."/>
            <person name="Braun E.L."/>
            <person name="Burleigh J.G."/>
        </authorList>
    </citation>
    <scope>NUCLEOTIDE SEQUENCE [LARGE SCALE GENOMIC DNA]</scope>
    <source>
        <strain evidence="7">RTK389</strain>
        <tissue evidence="7">Blood</tissue>
    </source>
</reference>
<keyword evidence="8" id="KW-1185">Reference proteome</keyword>
<dbReference type="OrthoDB" id="439792at2759"/>
<dbReference type="Gene3D" id="3.40.50.300">
    <property type="entry name" value="P-loop containing nucleotide triphosphate hydrolases"/>
    <property type="match status" value="1"/>
</dbReference>
<dbReference type="InterPro" id="IPR000850">
    <property type="entry name" value="Adenylat/UMP-CMP_kin"/>
</dbReference>
<evidence type="ECO:0000313" key="8">
    <source>
        <dbReference type="Proteomes" id="UP000237246"/>
    </source>
</evidence>
<comment type="caution">
    <text evidence="7">The sequence shown here is derived from an EMBL/GenBank/DDBJ whole genome shotgun (WGS) entry which is preliminary data.</text>
</comment>